<dbReference type="Proteomes" id="UP001177021">
    <property type="component" value="Unassembled WGS sequence"/>
</dbReference>
<protein>
    <submittedName>
        <fullName evidence="1">Uncharacterized protein</fullName>
    </submittedName>
</protein>
<proteinExistence type="predicted"/>
<evidence type="ECO:0000313" key="1">
    <source>
        <dbReference type="EMBL" id="CAJ2666887.1"/>
    </source>
</evidence>
<comment type="caution">
    <text evidence="1">The sequence shown here is derived from an EMBL/GenBank/DDBJ whole genome shotgun (WGS) entry which is preliminary data.</text>
</comment>
<dbReference type="EMBL" id="CASHSV030000513">
    <property type="protein sequence ID" value="CAJ2666887.1"/>
    <property type="molecule type" value="Genomic_DNA"/>
</dbReference>
<accession>A0ACB0LI42</accession>
<organism evidence="1 2">
    <name type="scientific">Trifolium pratense</name>
    <name type="common">Red clover</name>
    <dbReference type="NCBI Taxonomy" id="57577"/>
    <lineage>
        <taxon>Eukaryota</taxon>
        <taxon>Viridiplantae</taxon>
        <taxon>Streptophyta</taxon>
        <taxon>Embryophyta</taxon>
        <taxon>Tracheophyta</taxon>
        <taxon>Spermatophyta</taxon>
        <taxon>Magnoliopsida</taxon>
        <taxon>eudicotyledons</taxon>
        <taxon>Gunneridae</taxon>
        <taxon>Pentapetalae</taxon>
        <taxon>rosids</taxon>
        <taxon>fabids</taxon>
        <taxon>Fabales</taxon>
        <taxon>Fabaceae</taxon>
        <taxon>Papilionoideae</taxon>
        <taxon>50 kb inversion clade</taxon>
        <taxon>NPAAA clade</taxon>
        <taxon>Hologalegina</taxon>
        <taxon>IRL clade</taxon>
        <taxon>Trifolieae</taxon>
        <taxon>Trifolium</taxon>
    </lineage>
</organism>
<evidence type="ECO:0000313" key="2">
    <source>
        <dbReference type="Proteomes" id="UP001177021"/>
    </source>
</evidence>
<gene>
    <name evidence="1" type="ORF">MILVUS5_LOCUS31618</name>
</gene>
<sequence length="100" mass="11649">MLHRLPRNLQNVQTWLQDGIARDTHTHTKYIVHWRISSGSTYAAIGNHLGSAVRNDWDHKGKAISTELNFLVKGVTIDENYDEGWRIWSWNLILLQKPML</sequence>
<keyword evidence="2" id="KW-1185">Reference proteome</keyword>
<reference evidence="1" key="1">
    <citation type="submission" date="2023-10" db="EMBL/GenBank/DDBJ databases">
        <authorList>
            <person name="Rodriguez Cubillos JULIANA M."/>
            <person name="De Vega J."/>
        </authorList>
    </citation>
    <scope>NUCLEOTIDE SEQUENCE</scope>
</reference>
<name>A0ACB0LI42_TRIPR</name>